<evidence type="ECO:0000313" key="4">
    <source>
        <dbReference type="EMBL" id="CAL1155502.1"/>
    </source>
</evidence>
<gene>
    <name evidence="3" type="ORF">C1SCF055_LOCUS28099</name>
</gene>
<feature type="non-terminal residue" evidence="3">
    <location>
        <position position="219"/>
    </location>
</feature>
<keyword evidence="2" id="KW-0732">Signal</keyword>
<dbReference type="EMBL" id="CAMXCT020003046">
    <property type="protein sequence ID" value="CAL1155502.1"/>
    <property type="molecule type" value="Genomic_DNA"/>
</dbReference>
<reference evidence="4" key="2">
    <citation type="submission" date="2024-04" db="EMBL/GenBank/DDBJ databases">
        <authorList>
            <person name="Chen Y."/>
            <person name="Shah S."/>
            <person name="Dougan E. K."/>
            <person name="Thang M."/>
            <person name="Chan C."/>
        </authorList>
    </citation>
    <scope>NUCLEOTIDE SEQUENCE [LARGE SCALE GENOMIC DNA]</scope>
</reference>
<dbReference type="EMBL" id="CAMXCT010003046">
    <property type="protein sequence ID" value="CAI4002127.1"/>
    <property type="molecule type" value="Genomic_DNA"/>
</dbReference>
<keyword evidence="5" id="KW-1185">Reference proteome</keyword>
<accession>A0A9P1G9G9</accession>
<evidence type="ECO:0000256" key="2">
    <source>
        <dbReference type="SAM" id="SignalP"/>
    </source>
</evidence>
<dbReference type="AlphaFoldDB" id="A0A9P1G9G9"/>
<name>A0A9P1G9G9_9DINO</name>
<organism evidence="3">
    <name type="scientific">Cladocopium goreaui</name>
    <dbReference type="NCBI Taxonomy" id="2562237"/>
    <lineage>
        <taxon>Eukaryota</taxon>
        <taxon>Sar</taxon>
        <taxon>Alveolata</taxon>
        <taxon>Dinophyceae</taxon>
        <taxon>Suessiales</taxon>
        <taxon>Symbiodiniaceae</taxon>
        <taxon>Cladocopium</taxon>
    </lineage>
</organism>
<dbReference type="Proteomes" id="UP001152797">
    <property type="component" value="Unassembled WGS sequence"/>
</dbReference>
<dbReference type="EMBL" id="CAMXCT030003046">
    <property type="protein sequence ID" value="CAL4789439.1"/>
    <property type="molecule type" value="Genomic_DNA"/>
</dbReference>
<proteinExistence type="predicted"/>
<evidence type="ECO:0000313" key="3">
    <source>
        <dbReference type="EMBL" id="CAI4002127.1"/>
    </source>
</evidence>
<feature type="non-terminal residue" evidence="3">
    <location>
        <position position="1"/>
    </location>
</feature>
<reference evidence="3" key="1">
    <citation type="submission" date="2022-10" db="EMBL/GenBank/DDBJ databases">
        <authorList>
            <person name="Chen Y."/>
            <person name="Dougan E. K."/>
            <person name="Chan C."/>
            <person name="Rhodes N."/>
            <person name="Thang M."/>
        </authorList>
    </citation>
    <scope>NUCLEOTIDE SEQUENCE</scope>
</reference>
<feature type="region of interest" description="Disordered" evidence="1">
    <location>
        <begin position="85"/>
        <end position="108"/>
    </location>
</feature>
<evidence type="ECO:0000313" key="5">
    <source>
        <dbReference type="Proteomes" id="UP001152797"/>
    </source>
</evidence>
<comment type="caution">
    <text evidence="3">The sequence shown here is derived from an EMBL/GenBank/DDBJ whole genome shotgun (WGS) entry which is preliminary data.</text>
</comment>
<evidence type="ECO:0000256" key="1">
    <source>
        <dbReference type="SAM" id="MobiDB-lite"/>
    </source>
</evidence>
<sequence length="219" mass="24272">AGWLVLFAFKFCWWFEQAASRQKGAKMLLGGSHHPNWSVMEVGSLTDFLHSIQFPDLLGRADDFQCLGMTGQWIMSRQDRQLASVDHGSGLASEAHGTRPSGLRREKDLDLEPGRLVAQFGKSQTERWLEAFHGVPFAAIPIPEDSGACKMSSMMMIGLPRRSSTSEGALRDAAAKSQLPEEMQPAMRWILTQPTRAIPYGRSSLTTEIFFQSIGLGET</sequence>
<feature type="signal peptide" evidence="2">
    <location>
        <begin position="1"/>
        <end position="20"/>
    </location>
</feature>
<feature type="chain" id="PRO_5043272581" evidence="2">
    <location>
        <begin position="21"/>
        <end position="219"/>
    </location>
</feature>
<protein>
    <submittedName>
        <fullName evidence="3">Uncharacterized protein</fullName>
    </submittedName>
</protein>